<dbReference type="InParanoid" id="F0S2D4"/>
<dbReference type="InterPro" id="IPR014017">
    <property type="entry name" value="DNA_helicase_UvrD-like_C"/>
</dbReference>
<dbReference type="GO" id="GO:0005829">
    <property type="term" value="C:cytosol"/>
    <property type="evidence" value="ECO:0007669"/>
    <property type="project" value="TreeGrafter"/>
</dbReference>
<comment type="similarity">
    <text evidence="1">Belongs to the helicase family. UvrD subfamily.</text>
</comment>
<keyword evidence="2 12" id="KW-0547">Nucleotide-binding</keyword>
<dbReference type="PANTHER" id="PTHR11070:SF2">
    <property type="entry name" value="ATP-DEPENDENT DNA HELICASE SRS2"/>
    <property type="match status" value="1"/>
</dbReference>
<evidence type="ECO:0000313" key="14">
    <source>
        <dbReference type="EMBL" id="ADY74149.1"/>
    </source>
</evidence>
<dbReference type="PROSITE" id="PS51198">
    <property type="entry name" value="UVRD_HELICASE_ATP_BIND"/>
    <property type="match status" value="1"/>
</dbReference>
<evidence type="ECO:0000256" key="8">
    <source>
        <dbReference type="ARBA" id="ARBA00034617"/>
    </source>
</evidence>
<keyword evidence="7" id="KW-0413">Isomerase</keyword>
<evidence type="ECO:0000256" key="12">
    <source>
        <dbReference type="PROSITE-ProRule" id="PRU00560"/>
    </source>
</evidence>
<evidence type="ECO:0000256" key="5">
    <source>
        <dbReference type="ARBA" id="ARBA00022840"/>
    </source>
</evidence>
<dbReference type="Gene3D" id="3.40.50.300">
    <property type="entry name" value="P-loop containing nucleotide triphosphate hydrolases"/>
    <property type="match status" value="3"/>
</dbReference>
<dbReference type="GO" id="GO:0005524">
    <property type="term" value="F:ATP binding"/>
    <property type="evidence" value="ECO:0007669"/>
    <property type="project" value="UniProtKB-UniRule"/>
</dbReference>
<dbReference type="PANTHER" id="PTHR11070">
    <property type="entry name" value="UVRD / RECB / PCRA DNA HELICASE FAMILY MEMBER"/>
    <property type="match status" value="1"/>
</dbReference>
<evidence type="ECO:0000256" key="1">
    <source>
        <dbReference type="ARBA" id="ARBA00009922"/>
    </source>
</evidence>
<evidence type="ECO:0000256" key="11">
    <source>
        <dbReference type="ARBA" id="ARBA00048988"/>
    </source>
</evidence>
<evidence type="ECO:0000259" key="13">
    <source>
        <dbReference type="PROSITE" id="PS51198"/>
    </source>
</evidence>
<dbReference type="GO" id="GO:0043138">
    <property type="term" value="F:3'-5' DNA helicase activity"/>
    <property type="evidence" value="ECO:0007669"/>
    <property type="project" value="UniProtKB-EC"/>
</dbReference>
<evidence type="ECO:0000256" key="7">
    <source>
        <dbReference type="ARBA" id="ARBA00023235"/>
    </source>
</evidence>
<evidence type="ECO:0000256" key="9">
    <source>
        <dbReference type="ARBA" id="ARBA00034808"/>
    </source>
</evidence>
<reference evidence="14 15" key="1">
    <citation type="journal article" date="2011" name="Stand. Genomic Sci.">
        <title>Complete genome sequence of the thermophilic sulfur-reducer Desulfurobacterium thermolithotrophum type strain (BSA(T)) from a deep-sea hydrothermal vent.</title>
        <authorList>
            <person name="Goker M."/>
            <person name="Daligault H."/>
            <person name="Mwirichia R."/>
            <person name="Lapidus A."/>
            <person name="Lucas S."/>
            <person name="Deshpande S."/>
            <person name="Pagani I."/>
            <person name="Tapia R."/>
            <person name="Cheng J.F."/>
            <person name="Goodwin L."/>
            <person name="Pitluck S."/>
            <person name="Liolios K."/>
            <person name="Ivanova N."/>
            <person name="Mavromatis K."/>
            <person name="Mikhailova N."/>
            <person name="Pati A."/>
            <person name="Chen A."/>
            <person name="Palaniappan K."/>
            <person name="Han C."/>
            <person name="Land M."/>
            <person name="Hauser L."/>
            <person name="Pan C."/>
            <person name="Brambilla E.M."/>
            <person name="Rohde M."/>
            <person name="Spring S."/>
            <person name="Sikorski J."/>
            <person name="Wirth R."/>
            <person name="Detter J.C."/>
            <person name="Woyke T."/>
            <person name="Bristow J."/>
            <person name="Eisen J.A."/>
            <person name="Markowitz V."/>
            <person name="Hugenholtz P."/>
            <person name="Kyrpides N.C."/>
            <person name="Klenk H.P."/>
        </authorList>
    </citation>
    <scope>NUCLEOTIDE SEQUENCE [LARGE SCALE GENOMIC DNA]</scope>
    <source>
        <strain evidence="15">DSM 11699 / BSA</strain>
    </source>
</reference>
<evidence type="ECO:0000256" key="4">
    <source>
        <dbReference type="ARBA" id="ARBA00022806"/>
    </source>
</evidence>
<keyword evidence="4 12" id="KW-0347">Helicase</keyword>
<accession>F0S2D4</accession>
<dbReference type="STRING" id="868864.Dester_1522"/>
<gene>
    <name evidence="14" type="ordered locus">Dester_1522</name>
</gene>
<evidence type="ECO:0000256" key="10">
    <source>
        <dbReference type="ARBA" id="ARBA00034923"/>
    </source>
</evidence>
<dbReference type="OrthoDB" id="9810135at2"/>
<comment type="catalytic activity">
    <reaction evidence="11">
        <text>ATP + H2O = ADP + phosphate + H(+)</text>
        <dbReference type="Rhea" id="RHEA:13065"/>
        <dbReference type="ChEBI" id="CHEBI:15377"/>
        <dbReference type="ChEBI" id="CHEBI:15378"/>
        <dbReference type="ChEBI" id="CHEBI:30616"/>
        <dbReference type="ChEBI" id="CHEBI:43474"/>
        <dbReference type="ChEBI" id="CHEBI:456216"/>
        <dbReference type="EC" id="5.6.2.4"/>
    </reaction>
</comment>
<dbReference type="CDD" id="cd17932">
    <property type="entry name" value="DEXQc_UvrD"/>
    <property type="match status" value="1"/>
</dbReference>
<keyword evidence="5 12" id="KW-0067">ATP-binding</keyword>
<evidence type="ECO:0000256" key="2">
    <source>
        <dbReference type="ARBA" id="ARBA00022741"/>
    </source>
</evidence>
<dbReference type="InterPro" id="IPR027417">
    <property type="entry name" value="P-loop_NTPase"/>
</dbReference>
<dbReference type="Proteomes" id="UP000007102">
    <property type="component" value="Chromosome"/>
</dbReference>
<evidence type="ECO:0000256" key="6">
    <source>
        <dbReference type="ARBA" id="ARBA00023125"/>
    </source>
</evidence>
<organism evidence="14 15">
    <name type="scientific">Desulfurobacterium thermolithotrophum (strain DSM 11699 / BSA)</name>
    <dbReference type="NCBI Taxonomy" id="868864"/>
    <lineage>
        <taxon>Bacteria</taxon>
        <taxon>Pseudomonadati</taxon>
        <taxon>Aquificota</taxon>
        <taxon>Aquificia</taxon>
        <taxon>Desulfurobacteriales</taxon>
        <taxon>Desulfurobacteriaceae</taxon>
        <taxon>Desulfurobacterium</taxon>
    </lineage>
</organism>
<protein>
    <recommendedName>
        <fullName evidence="9">DNA 3'-5' helicase</fullName>
        <ecNumber evidence="9">5.6.2.4</ecNumber>
    </recommendedName>
    <alternativeName>
        <fullName evidence="10">DNA 3'-5' helicase II</fullName>
    </alternativeName>
</protein>
<dbReference type="SUPFAM" id="SSF52540">
    <property type="entry name" value="P-loop containing nucleoside triphosphate hydrolases"/>
    <property type="match status" value="1"/>
</dbReference>
<name>F0S2D4_DESTD</name>
<keyword evidence="15" id="KW-1185">Reference proteome</keyword>
<keyword evidence="6" id="KW-0238">DNA-binding</keyword>
<dbReference type="InterPro" id="IPR014016">
    <property type="entry name" value="UvrD-like_ATP-bd"/>
</dbReference>
<dbReference type="InterPro" id="IPR000212">
    <property type="entry name" value="DNA_helicase_UvrD/REP"/>
</dbReference>
<dbReference type="eggNOG" id="COG0210">
    <property type="taxonomic scope" value="Bacteria"/>
</dbReference>
<evidence type="ECO:0000313" key="15">
    <source>
        <dbReference type="Proteomes" id="UP000007102"/>
    </source>
</evidence>
<dbReference type="GO" id="GO:0000725">
    <property type="term" value="P:recombinational repair"/>
    <property type="evidence" value="ECO:0007669"/>
    <property type="project" value="TreeGrafter"/>
</dbReference>
<dbReference type="AlphaFoldDB" id="F0S2D4"/>
<dbReference type="EC" id="5.6.2.4" evidence="9"/>
<dbReference type="KEGG" id="dte:Dester_1522"/>
<feature type="binding site" evidence="12">
    <location>
        <begin position="38"/>
        <end position="45"/>
    </location>
    <ligand>
        <name>ATP</name>
        <dbReference type="ChEBI" id="CHEBI:30616"/>
    </ligand>
</feature>
<dbReference type="GO" id="GO:0016887">
    <property type="term" value="F:ATP hydrolysis activity"/>
    <property type="evidence" value="ECO:0007669"/>
    <property type="project" value="RHEA"/>
</dbReference>
<dbReference type="HOGENOM" id="CLU_004585_6_3_0"/>
<dbReference type="Pfam" id="PF13361">
    <property type="entry name" value="UvrD_C"/>
    <property type="match status" value="2"/>
</dbReference>
<feature type="domain" description="UvrD-like helicase ATP-binding" evidence="13">
    <location>
        <begin position="17"/>
        <end position="344"/>
    </location>
</feature>
<dbReference type="Gene3D" id="1.10.10.160">
    <property type="match status" value="1"/>
</dbReference>
<dbReference type="EMBL" id="CP002543">
    <property type="protein sequence ID" value="ADY74149.1"/>
    <property type="molecule type" value="Genomic_DNA"/>
</dbReference>
<reference evidence="15" key="2">
    <citation type="submission" date="2011-02" db="EMBL/GenBank/DDBJ databases">
        <title>The complete genome of Desulfurobacterium thermolithotrophum DSM 11699.</title>
        <authorList>
            <consortium name="US DOE Joint Genome Institute (JGI-PGF)"/>
            <person name="Lucas S."/>
            <person name="Copeland A."/>
            <person name="Lapidus A."/>
            <person name="Bruce D."/>
            <person name="Goodwin L."/>
            <person name="Pitluck S."/>
            <person name="Kyrpides N."/>
            <person name="Mavromatis K."/>
            <person name="Pagani I."/>
            <person name="Ivanova N."/>
            <person name="Mikhailova N."/>
            <person name="Daligault H."/>
            <person name="Detter J.C."/>
            <person name="Tapia R."/>
            <person name="Han C."/>
            <person name="Land M."/>
            <person name="Hauser L."/>
            <person name="Markowitz V."/>
            <person name="Cheng J.-F."/>
            <person name="Hugenholtz P."/>
            <person name="Woyke T."/>
            <person name="Wu D."/>
            <person name="Spring S."/>
            <person name="Brambilla E."/>
            <person name="Klenk H.-P."/>
            <person name="Eisen J.A."/>
        </authorList>
    </citation>
    <scope>NUCLEOTIDE SEQUENCE [LARGE SCALE GENOMIC DNA]</scope>
    <source>
        <strain evidence="15">DSM 11699 / BSA</strain>
    </source>
</reference>
<keyword evidence="3 12" id="KW-0378">Hydrolase</keyword>
<dbReference type="GO" id="GO:0033202">
    <property type="term" value="C:DNA helicase complex"/>
    <property type="evidence" value="ECO:0007669"/>
    <property type="project" value="TreeGrafter"/>
</dbReference>
<comment type="catalytic activity">
    <reaction evidence="8">
        <text>Couples ATP hydrolysis with the unwinding of duplex DNA by translocating in the 3'-5' direction.</text>
        <dbReference type="EC" id="5.6.2.4"/>
    </reaction>
</comment>
<proteinExistence type="inferred from homology"/>
<evidence type="ECO:0000256" key="3">
    <source>
        <dbReference type="ARBA" id="ARBA00022801"/>
    </source>
</evidence>
<dbReference type="InterPro" id="IPR013986">
    <property type="entry name" value="DExx_box_DNA_helicase_dom_sf"/>
</dbReference>
<dbReference type="Pfam" id="PF00580">
    <property type="entry name" value="UvrD-helicase"/>
    <property type="match status" value="1"/>
</dbReference>
<dbReference type="GO" id="GO:0003677">
    <property type="term" value="F:DNA binding"/>
    <property type="evidence" value="ECO:0007669"/>
    <property type="project" value="UniProtKB-KW"/>
</dbReference>
<sequence>MLSSEEFFLSVEKFSEKKLNDKQKEAIIYTKGPLKIIAGPGSGKTEVLVLKALYLITVKGVNPKSIFLVTFTRKASEEFLSRFVNYAGALKEKHPELSFEPYDIYSGTLHSLAIRIMDEFQYSKFEKYRLLGDFEREIFIFKNFCRIIKSPKLLSFFSFFEDEEKTKEKSEEELLHDRLSLLSFLFDFIPQNLILSKKLVKEKGYDNNSRVRLIAGKLYRKYTDLLAKENYIDYTHIEWLFLQFLNSNSEESKLFIEGDGTEYFPGIRYILVDEYQDTNPLDEKIYFTLAKRSKNLTVVGDDNQSLYRFRGAVVDCFINFEKSCKDILGEKAVRVELLKNYRSDKQIVAFINYFLKKHKEYSDYKSAWKKLSIEKKILFSSGIEVYKTTENSVIEIEGDEEELAEKCYYLVKELKSRGIISKYSDVVLLLPSTREDKFAGEIRQTFEKKGIPVYNPRAKSLIYQKEIGVMLGALLNILPEESNIPNSLKETISFWKETFERESSEELKKKVKELSSTINPENLNILELFYQLLSYEPLKSFKENILTSANLARLSQLISSFSQMVEERNSLISEFFRTFLFILSTKSADLQEVKEVPQDMFPIMTIHQSKGLEFPIVIVGDLDNISGDWKLGKMEELFERFLKNYTKGFSWERNTLDAVRKFYVAYSRAQYCLIILKKKEVEPYSDRRPWKTAAFPGFNLNWHKTFSKKFQRKIKDDERPKNKKTS</sequence>